<dbReference type="EMBL" id="JBHLTR010000006">
    <property type="protein sequence ID" value="MFC0558790.1"/>
    <property type="molecule type" value="Genomic_DNA"/>
</dbReference>
<evidence type="ECO:0000313" key="2">
    <source>
        <dbReference type="Proteomes" id="UP001589833"/>
    </source>
</evidence>
<dbReference type="RefSeq" id="WP_273839625.1">
    <property type="nucleotide sequence ID" value="NZ_JAQQWT010000001.1"/>
</dbReference>
<gene>
    <name evidence="1" type="ORF">ACFFH4_06970</name>
</gene>
<protein>
    <submittedName>
        <fullName evidence="1">DUF4309 domain-containing protein</fullName>
    </submittedName>
</protein>
<reference evidence="1 2" key="1">
    <citation type="submission" date="2024-09" db="EMBL/GenBank/DDBJ databases">
        <authorList>
            <person name="Sun Q."/>
            <person name="Mori K."/>
        </authorList>
    </citation>
    <scope>NUCLEOTIDE SEQUENCE [LARGE SCALE GENOMIC DNA]</scope>
    <source>
        <strain evidence="1 2">NCAIM B.02301</strain>
    </source>
</reference>
<accession>A0ABV6NDF1</accession>
<keyword evidence="2" id="KW-1185">Reference proteome</keyword>
<dbReference type="Proteomes" id="UP001589833">
    <property type="component" value="Unassembled WGS sequence"/>
</dbReference>
<comment type="caution">
    <text evidence="1">The sequence shown here is derived from an EMBL/GenBank/DDBJ whole genome shotgun (WGS) entry which is preliminary data.</text>
</comment>
<proteinExistence type="predicted"/>
<name>A0ABV6NDF1_9BACI</name>
<dbReference type="InterPro" id="IPR025453">
    <property type="entry name" value="DUF4309"/>
</dbReference>
<sequence>MGESMEIKRLVLFILLIMLAGCGQTQSEEREKESEKGAVTVLSQENAYLSFSWIEKGYNGVFVPVNQKLGQTEREIKEVVGKPVSEGKYEGGFFLQYENVTYFINPKTKRNVAIALDINSKKLTEVDLKRTLGTPDQSEFNEMDGLWMYVYELDEYELMFEAPAEHAVLSHAWLREKIK</sequence>
<evidence type="ECO:0000313" key="1">
    <source>
        <dbReference type="EMBL" id="MFC0558790.1"/>
    </source>
</evidence>
<organism evidence="1 2">
    <name type="scientific">Halalkalibacter alkalisediminis</name>
    <dbReference type="NCBI Taxonomy" id="935616"/>
    <lineage>
        <taxon>Bacteria</taxon>
        <taxon>Bacillati</taxon>
        <taxon>Bacillota</taxon>
        <taxon>Bacilli</taxon>
        <taxon>Bacillales</taxon>
        <taxon>Bacillaceae</taxon>
        <taxon>Halalkalibacter</taxon>
    </lineage>
</organism>
<dbReference type="Pfam" id="PF14172">
    <property type="entry name" value="DUF4309"/>
    <property type="match status" value="1"/>
</dbReference>